<evidence type="ECO:0000313" key="3">
    <source>
        <dbReference type="Proteomes" id="UP000002236"/>
    </source>
</evidence>
<dbReference type="GeneID" id="9861604"/>
<evidence type="ECO:0000313" key="2">
    <source>
        <dbReference type="EMBL" id="ADM80040.1"/>
    </source>
</evidence>
<dbReference type="PANTHER" id="PTHR43300">
    <property type="entry name" value="ACETYLTRANSFERASE"/>
    <property type="match status" value="1"/>
</dbReference>
<evidence type="ECO:0000259" key="1">
    <source>
        <dbReference type="Pfam" id="PF25087"/>
    </source>
</evidence>
<dbReference type="RefSeq" id="YP_003969486.1">
    <property type="nucleotide sequence ID" value="NC_014636.1"/>
</dbReference>
<dbReference type="PANTHER" id="PTHR43300:SF10">
    <property type="entry name" value="2,3,4,5-TETRAHYDROPYRIDINE-2,6-DICARBOXYLATE N-ACETYLTRANSFERASE"/>
    <property type="match status" value="1"/>
</dbReference>
<name>E1A2U4_9CAUD</name>
<dbReference type="Proteomes" id="UP000002236">
    <property type="component" value="Segment"/>
</dbReference>
<dbReference type="InterPro" id="IPR056729">
    <property type="entry name" value="GMPPB_C"/>
</dbReference>
<dbReference type="KEGG" id="vg:9861604"/>
<sequence>MEYWKINDQGRLEALVDFPAMCRFQIIDVKAGDVGAVIPASCHLPKTTEIFWVHHDAVIGGSVLFGEDVYIGKGSVIGGCVTIRRGTKIDSKVNIQDDVEIGECVTIHNNTKIYYASRIRRYVIIGPSVIIRRGVRIDERTIINQRSYIGMDSRISSQCIISNDCIIGDKVSIHEFSTIRSYSKIENCVLIGNNSTIGDRCVIGERVNLANKTIIHECNNIVLGSYHQLVGMGGKSRTITMYIRDRKVVINVGCQRQIGLGEFKARVRDATGTGTDSTDVYKKQMPMIEAAYGVLEAQLKIGIKEKIKNFFKK</sequence>
<dbReference type="Pfam" id="PF25087">
    <property type="entry name" value="GMPPB_C"/>
    <property type="match status" value="1"/>
</dbReference>
<dbReference type="Gene3D" id="2.160.10.10">
    <property type="entry name" value="Hexapeptide repeat proteins"/>
    <property type="match status" value="2"/>
</dbReference>
<dbReference type="EMBL" id="HM452126">
    <property type="protein sequence ID" value="ADM80040.1"/>
    <property type="molecule type" value="Genomic_DNA"/>
</dbReference>
<dbReference type="InterPro" id="IPR050179">
    <property type="entry name" value="Trans_hexapeptide_repeat"/>
</dbReference>
<dbReference type="OrthoDB" id="30654at10239"/>
<reference evidence="2 3" key="1">
    <citation type="journal article" date="2012" name="Vet. Microbiol.">
        <title>Complete genome sequence and characterization of a broad-host range T4-like bacteriophage phiAS5 infecting Aeromonas salmonicida subsp. salmonicida.</title>
        <authorList>
            <person name="Kim J.H."/>
            <person name="Son J.S."/>
            <person name="Choi Y.J."/>
            <person name="Choresca C.H.Jr."/>
            <person name="Shin S.P."/>
            <person name="Han J.E."/>
            <person name="Jun J.W."/>
            <person name="Park S.C."/>
        </authorList>
    </citation>
    <scope>NUCLEOTIDE SEQUENCE [LARGE SCALE GENOMIC DNA]</scope>
</reference>
<accession>E1A2U4</accession>
<protein>
    <recommendedName>
        <fullName evidence="1">Mannose-1-phosphate guanyltransferase C-terminal domain-containing protein</fullName>
    </recommendedName>
</protein>
<dbReference type="SUPFAM" id="SSF51161">
    <property type="entry name" value="Trimeric LpxA-like enzymes"/>
    <property type="match status" value="1"/>
</dbReference>
<proteinExistence type="predicted"/>
<dbReference type="InterPro" id="IPR011004">
    <property type="entry name" value="Trimer_LpxA-like_sf"/>
</dbReference>
<keyword evidence="3" id="KW-1185">Reference proteome</keyword>
<gene>
    <name evidence="2" type="ORF">phiAS5_ORF0197</name>
</gene>
<organism evidence="2 3">
    <name type="scientific">Aeromonas phage phiAS5</name>
    <dbReference type="NCBI Taxonomy" id="879630"/>
    <lineage>
        <taxon>Viruses</taxon>
        <taxon>Duplodnaviria</taxon>
        <taxon>Heunggongvirae</taxon>
        <taxon>Uroviricota</taxon>
        <taxon>Caudoviricetes</taxon>
        <taxon>Pantevenvirales</taxon>
        <taxon>Straboviridae</taxon>
        <taxon>Chrysonvirus</taxon>
        <taxon>Chrysonvirus as5</taxon>
    </lineage>
</organism>
<feature type="domain" description="Mannose-1-phosphate guanyltransferase C-terminal" evidence="1">
    <location>
        <begin position="89"/>
        <end position="178"/>
    </location>
</feature>